<evidence type="ECO:0000313" key="3">
    <source>
        <dbReference type="Proteomes" id="UP000514720"/>
    </source>
</evidence>
<dbReference type="Proteomes" id="UP000514720">
    <property type="component" value="Chromosome"/>
</dbReference>
<accession>A0A7L7KQE8</accession>
<dbReference type="InterPro" id="IPR028979">
    <property type="entry name" value="Ser_kin/Pase_Hpr-like_N_sf"/>
</dbReference>
<proteinExistence type="predicted"/>
<reference evidence="2 3" key="1">
    <citation type="submission" date="2020-02" db="EMBL/GenBank/DDBJ databases">
        <authorList>
            <person name="Zheng R.K."/>
            <person name="Sun C.M."/>
        </authorList>
    </citation>
    <scope>NUCLEOTIDE SEQUENCE [LARGE SCALE GENOMIC DNA]</scope>
    <source>
        <strain evidence="3">zrk13</strain>
    </source>
</reference>
<name>A0A7L7KQE8_9MOLU</name>
<protein>
    <recommendedName>
        <fullName evidence="1">DRTGG domain-containing protein</fullName>
    </recommendedName>
</protein>
<gene>
    <name evidence="2" type="ORF">G4Z02_04380</name>
</gene>
<dbReference type="SUPFAM" id="SSF75138">
    <property type="entry name" value="HprK N-terminal domain-like"/>
    <property type="match status" value="1"/>
</dbReference>
<dbReference type="InterPro" id="IPR010766">
    <property type="entry name" value="DRTGG"/>
</dbReference>
<feature type="domain" description="DRTGG" evidence="1">
    <location>
        <begin position="26"/>
        <end position="107"/>
    </location>
</feature>
<sequence length="110" mass="11761">MNINDVIADSQWTLLNSPGETNQTIQGVFACDLLSHVMGFANEGELLVTVLNNINVLGVVHLLDLSGVVFPHNIQVQQSIIDKANELGIPLLSTSMTTADTVVALHKLGV</sequence>
<dbReference type="Gene3D" id="3.40.1390.20">
    <property type="entry name" value="HprK N-terminal domain-like"/>
    <property type="match status" value="1"/>
</dbReference>
<keyword evidence="3" id="KW-1185">Reference proteome</keyword>
<organism evidence="2 3">
    <name type="scientific">Candidatus Xianfuyuplasma coldseepsis</name>
    <dbReference type="NCBI Taxonomy" id="2782163"/>
    <lineage>
        <taxon>Bacteria</taxon>
        <taxon>Bacillati</taxon>
        <taxon>Mycoplasmatota</taxon>
        <taxon>Mollicutes</taxon>
        <taxon>Candidatus Izemoplasmatales</taxon>
        <taxon>Candidatus Izemoplasmataceae</taxon>
        <taxon>Candidatus Xianfuyuplasma</taxon>
    </lineage>
</organism>
<dbReference type="EMBL" id="CP048914">
    <property type="protein sequence ID" value="QMS85021.1"/>
    <property type="molecule type" value="Genomic_DNA"/>
</dbReference>
<dbReference type="KEGG" id="xcl:G4Z02_04380"/>
<dbReference type="RefSeq" id="WP_258878647.1">
    <property type="nucleotide sequence ID" value="NZ_CP048914.1"/>
</dbReference>
<evidence type="ECO:0000313" key="2">
    <source>
        <dbReference type="EMBL" id="QMS85021.1"/>
    </source>
</evidence>
<dbReference type="Pfam" id="PF07085">
    <property type="entry name" value="DRTGG"/>
    <property type="match status" value="1"/>
</dbReference>
<evidence type="ECO:0000259" key="1">
    <source>
        <dbReference type="Pfam" id="PF07085"/>
    </source>
</evidence>
<dbReference type="AlphaFoldDB" id="A0A7L7KQE8"/>